<dbReference type="Proteomes" id="UP000483820">
    <property type="component" value="Chromosome V"/>
</dbReference>
<keyword evidence="2" id="KW-0812">Transmembrane</keyword>
<keyword evidence="2" id="KW-0472">Membrane</keyword>
<dbReference type="EMBL" id="WUAV01000005">
    <property type="protein sequence ID" value="KAF1754940.1"/>
    <property type="molecule type" value="Genomic_DNA"/>
</dbReference>
<evidence type="ECO:0000256" key="2">
    <source>
        <dbReference type="SAM" id="Phobius"/>
    </source>
</evidence>
<dbReference type="RefSeq" id="XP_003104544.2">
    <property type="nucleotide sequence ID" value="XM_003104496.2"/>
</dbReference>
<dbReference type="CTD" id="9808959"/>
<organism evidence="3 4">
    <name type="scientific">Caenorhabditis remanei</name>
    <name type="common">Caenorhabditis vulgaris</name>
    <dbReference type="NCBI Taxonomy" id="31234"/>
    <lineage>
        <taxon>Eukaryota</taxon>
        <taxon>Metazoa</taxon>
        <taxon>Ecdysozoa</taxon>
        <taxon>Nematoda</taxon>
        <taxon>Chromadorea</taxon>
        <taxon>Rhabditida</taxon>
        <taxon>Rhabditina</taxon>
        <taxon>Rhabditomorpha</taxon>
        <taxon>Rhabditoidea</taxon>
        <taxon>Rhabditidae</taxon>
        <taxon>Peloderinae</taxon>
        <taxon>Caenorhabditis</taxon>
    </lineage>
</organism>
<accession>A0A6A5GIC4</accession>
<comment type="caution">
    <text evidence="3">The sequence shown here is derived from an EMBL/GenBank/DDBJ whole genome shotgun (WGS) entry which is preliminary data.</text>
</comment>
<evidence type="ECO:0000313" key="4">
    <source>
        <dbReference type="Proteomes" id="UP000483820"/>
    </source>
</evidence>
<evidence type="ECO:0000256" key="1">
    <source>
        <dbReference type="SAM" id="MobiDB-lite"/>
    </source>
</evidence>
<sequence>MPDSVFDKESSFEFLNDSDASDRELEQVVQGVEQDIQPETHTQSEVRKRTSQVSTAPSRVIAPAKPPSTATNRIKGILFFLILILLCVVSIAHLCSLIKDLKQQQDLRNSKILAKKLQEDQIIEELGNVKRDLQNVIDRADMKDRKDNFNKIKCLEDIPEELMSKWTPDEWESRGVKQFILDNNFDEDVHWFLRKARPLFTKSSKDYQMQFQWVKEELTLNSILLEGPCVYTAKDGSTKVFVKEGLLYVKSKYSYKKEKKEFTLVYSIPKEYQ</sequence>
<dbReference type="AlphaFoldDB" id="A0A6A5GIC4"/>
<protein>
    <submittedName>
        <fullName evidence="3">Uncharacterized protein</fullName>
    </submittedName>
</protein>
<proteinExistence type="predicted"/>
<keyword evidence="2" id="KW-1133">Transmembrane helix</keyword>
<gene>
    <name evidence="3" type="ORF">GCK72_021505</name>
</gene>
<name>A0A6A5GIC4_CAERE</name>
<feature type="region of interest" description="Disordered" evidence="1">
    <location>
        <begin position="40"/>
        <end position="66"/>
    </location>
</feature>
<reference evidence="3 4" key="1">
    <citation type="submission" date="2019-12" db="EMBL/GenBank/DDBJ databases">
        <title>Chromosome-level assembly of the Caenorhabditis remanei genome.</title>
        <authorList>
            <person name="Teterina A.A."/>
            <person name="Willis J.H."/>
            <person name="Phillips P.C."/>
        </authorList>
    </citation>
    <scope>NUCLEOTIDE SEQUENCE [LARGE SCALE GENOMIC DNA]</scope>
    <source>
        <strain evidence="3 4">PX506</strain>
        <tissue evidence="3">Whole organism</tissue>
    </source>
</reference>
<dbReference type="KEGG" id="crq:GCK72_021505"/>
<dbReference type="GeneID" id="9808959"/>
<evidence type="ECO:0000313" key="3">
    <source>
        <dbReference type="EMBL" id="KAF1754940.1"/>
    </source>
</evidence>
<feature type="transmembrane region" description="Helical" evidence="2">
    <location>
        <begin position="77"/>
        <end position="98"/>
    </location>
</feature>